<dbReference type="EMBL" id="CM037016">
    <property type="protein sequence ID" value="KAH7678594.1"/>
    <property type="molecule type" value="Genomic_DNA"/>
</dbReference>
<evidence type="ECO:0000313" key="1">
    <source>
        <dbReference type="EMBL" id="KAH7678594.1"/>
    </source>
</evidence>
<protein>
    <submittedName>
        <fullName evidence="1">Germin protein</fullName>
    </submittedName>
</protein>
<reference evidence="2" key="1">
    <citation type="journal article" date="2022" name="Nat. Commun.">
        <title>Chromosome evolution and the genetic basis of agronomically important traits in greater yam.</title>
        <authorList>
            <person name="Bredeson J.V."/>
            <person name="Lyons J.B."/>
            <person name="Oniyinde I.O."/>
            <person name="Okereke N.R."/>
            <person name="Kolade O."/>
            <person name="Nnabue I."/>
            <person name="Nwadili C.O."/>
            <person name="Hribova E."/>
            <person name="Parker M."/>
            <person name="Nwogha J."/>
            <person name="Shu S."/>
            <person name="Carlson J."/>
            <person name="Kariba R."/>
            <person name="Muthemba S."/>
            <person name="Knop K."/>
            <person name="Barton G.J."/>
            <person name="Sherwood A.V."/>
            <person name="Lopez-Montes A."/>
            <person name="Asiedu R."/>
            <person name="Jamnadass R."/>
            <person name="Muchugi A."/>
            <person name="Goodstein D."/>
            <person name="Egesi C.N."/>
            <person name="Featherston J."/>
            <person name="Asfaw A."/>
            <person name="Simpson G.G."/>
            <person name="Dolezel J."/>
            <person name="Hendre P.S."/>
            <person name="Van Deynze A."/>
            <person name="Kumar P.L."/>
            <person name="Obidiegwu J.E."/>
            <person name="Bhattacharjee R."/>
            <person name="Rokhsar D.S."/>
        </authorList>
    </citation>
    <scope>NUCLEOTIDE SEQUENCE [LARGE SCALE GENOMIC DNA]</scope>
    <source>
        <strain evidence="2">cv. TDa95/00328</strain>
    </source>
</reference>
<accession>A0ACB7VUS7</accession>
<proteinExistence type="predicted"/>
<keyword evidence="2" id="KW-1185">Reference proteome</keyword>
<comment type="caution">
    <text evidence="1">The sequence shown here is derived from an EMBL/GenBank/DDBJ whole genome shotgun (WGS) entry which is preliminary data.</text>
</comment>
<evidence type="ECO:0000313" key="2">
    <source>
        <dbReference type="Proteomes" id="UP000827976"/>
    </source>
</evidence>
<gene>
    <name evidence="1" type="ORF">IHE45_06G006800</name>
</gene>
<organism evidence="1 2">
    <name type="scientific">Dioscorea alata</name>
    <name type="common">Purple yam</name>
    <dbReference type="NCBI Taxonomy" id="55571"/>
    <lineage>
        <taxon>Eukaryota</taxon>
        <taxon>Viridiplantae</taxon>
        <taxon>Streptophyta</taxon>
        <taxon>Embryophyta</taxon>
        <taxon>Tracheophyta</taxon>
        <taxon>Spermatophyta</taxon>
        <taxon>Magnoliopsida</taxon>
        <taxon>Liliopsida</taxon>
        <taxon>Dioscoreales</taxon>
        <taxon>Dioscoreaceae</taxon>
        <taxon>Dioscorea</taxon>
    </lineage>
</organism>
<name>A0ACB7VUS7_DIOAL</name>
<dbReference type="Proteomes" id="UP000827976">
    <property type="component" value="Chromosome 6"/>
</dbReference>
<sequence length="268" mass="29223">MAYRSIMFHLDLRLISSFRGVHSWWKDCRYSIENDKAGDVDYKRSDTINTPADFTVYLQEQMASFNACYGLVLLIGVVSTLFISGHSGDPEIMKDFIVPNGTLLDSGFFLHRDLRNSLRGAPKDVPFKVTKASSIEFPALEGQSVSLAVLQFAPGGVNAPHTHPRSAELLLVVQGWLKVGLVDSTNKLFVQFLQAGDMFVFPKGLVHFQINLDAKYPAVAISAFGGANAGTIPLPSTLFGSGIDIDLLAKSFKTDTDTIEDIVSAFAG</sequence>